<dbReference type="InterPro" id="IPR001091">
    <property type="entry name" value="RM_Methyltransferase"/>
</dbReference>
<evidence type="ECO:0000256" key="6">
    <source>
        <dbReference type="ARBA" id="ARBA00023125"/>
    </source>
</evidence>
<reference evidence="11" key="1">
    <citation type="journal article" date="2019" name="Int. J. Syst. Evol. Microbiol.">
        <title>The Global Catalogue of Microorganisms (GCM) 10K type strain sequencing project: providing services to taxonomists for standard genome sequencing and annotation.</title>
        <authorList>
            <consortium name="The Broad Institute Genomics Platform"/>
            <consortium name="The Broad Institute Genome Sequencing Center for Infectious Disease"/>
            <person name="Wu L."/>
            <person name="Ma J."/>
        </authorList>
    </citation>
    <scope>NUCLEOTIDE SEQUENCE [LARGE SCALE GENOMIC DNA]</scope>
    <source>
        <strain evidence="11">CGMCC 4.7289</strain>
    </source>
</reference>
<evidence type="ECO:0000256" key="7">
    <source>
        <dbReference type="ARBA" id="ARBA00049120"/>
    </source>
</evidence>
<dbReference type="RefSeq" id="WP_253754532.1">
    <property type="nucleotide sequence ID" value="NZ_JAMZDZ010000001.1"/>
</dbReference>
<dbReference type="Pfam" id="PF01555">
    <property type="entry name" value="N6_N4_Mtase"/>
    <property type="match status" value="1"/>
</dbReference>
<accession>A0ABV8LLR4</accession>
<evidence type="ECO:0000256" key="3">
    <source>
        <dbReference type="ARBA" id="ARBA00022679"/>
    </source>
</evidence>
<keyword evidence="11" id="KW-1185">Reference proteome</keyword>
<evidence type="ECO:0000256" key="4">
    <source>
        <dbReference type="ARBA" id="ARBA00022691"/>
    </source>
</evidence>
<evidence type="ECO:0000256" key="1">
    <source>
        <dbReference type="ARBA" id="ARBA00010203"/>
    </source>
</evidence>
<proteinExistence type="inferred from homology"/>
<evidence type="ECO:0000313" key="10">
    <source>
        <dbReference type="EMBL" id="MFC4131214.1"/>
    </source>
</evidence>
<evidence type="ECO:0000256" key="2">
    <source>
        <dbReference type="ARBA" id="ARBA00022603"/>
    </source>
</evidence>
<dbReference type="GO" id="GO:0032259">
    <property type="term" value="P:methylation"/>
    <property type="evidence" value="ECO:0007669"/>
    <property type="project" value="UniProtKB-KW"/>
</dbReference>
<dbReference type="PROSITE" id="PS00093">
    <property type="entry name" value="N4_MTASE"/>
    <property type="match status" value="1"/>
</dbReference>
<dbReference type="PANTHER" id="PTHR14911">
    <property type="entry name" value="THUMP DOMAIN-CONTAINING"/>
    <property type="match status" value="1"/>
</dbReference>
<evidence type="ECO:0000256" key="5">
    <source>
        <dbReference type="ARBA" id="ARBA00022747"/>
    </source>
</evidence>
<keyword evidence="2 10" id="KW-0489">Methyltransferase</keyword>
<evidence type="ECO:0000256" key="8">
    <source>
        <dbReference type="RuleBase" id="RU362026"/>
    </source>
</evidence>
<dbReference type="Proteomes" id="UP001595816">
    <property type="component" value="Unassembled WGS sequence"/>
</dbReference>
<evidence type="ECO:0000313" key="11">
    <source>
        <dbReference type="Proteomes" id="UP001595816"/>
    </source>
</evidence>
<sequence length="300" mass="31618">MSVPTPQLPLSVWLTAQKTSRWQRHGRYLPASVRHPARMLPAIAAHAIAAYTQPGELVLDPMCGIGTTLVEATHLGRDAIGVEYEPAWAELATRNIAHAAGQGATGTAVVHTGDATTLTSLVPPAAVGKVALVLTSPPYGPATHGQVRPEHGHGIAKTHHAYGDPHDRVNLAHAGRDLIDGFTQILSECATVLRPGGIVAVTARPFRRNGTLIDLPSQVLQAGIAAGLQPVERCVALLAAVRSGRLISRASFFQTHLVRKARAAGTPMQLLVHEDVIVLSALTSNNAADSAAVPQLRGRR</sequence>
<keyword evidence="6" id="KW-0238">DNA-binding</keyword>
<gene>
    <name evidence="10" type="ORF">ACFOZ4_11425</name>
</gene>
<comment type="similarity">
    <text evidence="1">Belongs to the N(4)/N(6)-methyltransferase family. N(4) subfamily.</text>
</comment>
<dbReference type="PANTHER" id="PTHR14911:SF13">
    <property type="entry name" value="TRNA (GUANINE(6)-N2)-METHYLTRANSFERASE THUMP3"/>
    <property type="match status" value="1"/>
</dbReference>
<dbReference type="EMBL" id="JBHSAY010000006">
    <property type="protein sequence ID" value="MFC4131214.1"/>
    <property type="molecule type" value="Genomic_DNA"/>
</dbReference>
<dbReference type="GO" id="GO:0008168">
    <property type="term" value="F:methyltransferase activity"/>
    <property type="evidence" value="ECO:0007669"/>
    <property type="project" value="UniProtKB-KW"/>
</dbReference>
<keyword evidence="5" id="KW-0680">Restriction system</keyword>
<dbReference type="InterPro" id="IPR017985">
    <property type="entry name" value="MeTrfase_CN4_CS"/>
</dbReference>
<comment type="caution">
    <text evidence="10">The sequence shown here is derived from an EMBL/GenBank/DDBJ whole genome shotgun (WGS) entry which is preliminary data.</text>
</comment>
<dbReference type="EC" id="2.1.1.-" evidence="8"/>
<protein>
    <recommendedName>
        <fullName evidence="8">Methyltransferase</fullName>
        <ecNumber evidence="8">2.1.1.-</ecNumber>
    </recommendedName>
</protein>
<dbReference type="PRINTS" id="PR00508">
    <property type="entry name" value="S21N4MTFRASE"/>
</dbReference>
<dbReference type="InterPro" id="IPR029063">
    <property type="entry name" value="SAM-dependent_MTases_sf"/>
</dbReference>
<dbReference type="InterPro" id="IPR002941">
    <property type="entry name" value="DNA_methylase_N4/N6"/>
</dbReference>
<keyword evidence="4" id="KW-0949">S-adenosyl-L-methionine</keyword>
<feature type="domain" description="DNA methylase N-4/N-6" evidence="9">
    <location>
        <begin position="10"/>
        <end position="92"/>
    </location>
</feature>
<comment type="catalytic activity">
    <reaction evidence="7">
        <text>a 2'-deoxycytidine in DNA + S-adenosyl-L-methionine = an N(4)-methyl-2'-deoxycytidine in DNA + S-adenosyl-L-homocysteine + H(+)</text>
        <dbReference type="Rhea" id="RHEA:16857"/>
        <dbReference type="Rhea" id="RHEA-COMP:11369"/>
        <dbReference type="Rhea" id="RHEA-COMP:13674"/>
        <dbReference type="ChEBI" id="CHEBI:15378"/>
        <dbReference type="ChEBI" id="CHEBI:57856"/>
        <dbReference type="ChEBI" id="CHEBI:59789"/>
        <dbReference type="ChEBI" id="CHEBI:85452"/>
        <dbReference type="ChEBI" id="CHEBI:137933"/>
        <dbReference type="EC" id="2.1.1.113"/>
    </reaction>
</comment>
<dbReference type="Gene3D" id="3.40.50.150">
    <property type="entry name" value="Vaccinia Virus protein VP39"/>
    <property type="match status" value="2"/>
</dbReference>
<evidence type="ECO:0000259" key="9">
    <source>
        <dbReference type="Pfam" id="PF01555"/>
    </source>
</evidence>
<dbReference type="SUPFAM" id="SSF53335">
    <property type="entry name" value="S-adenosyl-L-methionine-dependent methyltransferases"/>
    <property type="match status" value="1"/>
</dbReference>
<organism evidence="10 11">
    <name type="scientific">Hamadaea flava</name>
    <dbReference type="NCBI Taxonomy" id="1742688"/>
    <lineage>
        <taxon>Bacteria</taxon>
        <taxon>Bacillati</taxon>
        <taxon>Actinomycetota</taxon>
        <taxon>Actinomycetes</taxon>
        <taxon>Micromonosporales</taxon>
        <taxon>Micromonosporaceae</taxon>
        <taxon>Hamadaea</taxon>
    </lineage>
</organism>
<keyword evidence="3" id="KW-0808">Transferase</keyword>
<name>A0ABV8LLR4_9ACTN</name>